<gene>
    <name evidence="3" type="ORF">DFR27_1878</name>
</gene>
<dbReference type="EMBL" id="REFJ01000004">
    <property type="protein sequence ID" value="RMA79437.1"/>
    <property type="molecule type" value="Genomic_DNA"/>
</dbReference>
<dbReference type="PANTHER" id="PTHR46229:SF4">
    <property type="entry name" value="ACID STRESS PROTEIN IBAG"/>
    <property type="match status" value="1"/>
</dbReference>
<dbReference type="Pfam" id="PF01722">
    <property type="entry name" value="BolA"/>
    <property type="match status" value="1"/>
</dbReference>
<evidence type="ECO:0000313" key="3">
    <source>
        <dbReference type="EMBL" id="RMA79437.1"/>
    </source>
</evidence>
<evidence type="ECO:0000256" key="1">
    <source>
        <dbReference type="ARBA" id="ARBA00005578"/>
    </source>
</evidence>
<comment type="caution">
    <text evidence="3">The sequence shown here is derived from an EMBL/GenBank/DDBJ whole genome shotgun (WGS) entry which is preliminary data.</text>
</comment>
<dbReference type="Proteomes" id="UP000267187">
    <property type="component" value="Unassembled WGS sequence"/>
</dbReference>
<dbReference type="SUPFAM" id="SSF82657">
    <property type="entry name" value="BolA-like"/>
    <property type="match status" value="1"/>
</dbReference>
<dbReference type="Gene3D" id="3.30.300.90">
    <property type="entry name" value="BolA-like"/>
    <property type="match status" value="1"/>
</dbReference>
<evidence type="ECO:0000256" key="2">
    <source>
        <dbReference type="RuleBase" id="RU003860"/>
    </source>
</evidence>
<name>A0A3M0A473_9GAMM</name>
<dbReference type="PIRSF" id="PIRSF003113">
    <property type="entry name" value="BolA"/>
    <property type="match status" value="1"/>
</dbReference>
<dbReference type="RefSeq" id="WP_121877193.1">
    <property type="nucleotide sequence ID" value="NZ_REFJ01000004.1"/>
</dbReference>
<sequence>MEAEQVKEIVVAAFPEAQVDVGRDGSHYSIRVVSESFAGMTPVKKQQSVYACLNEHIASGALHALHIQALTPAQWAAKQG</sequence>
<accession>A0A3M0A473</accession>
<dbReference type="InterPro" id="IPR002634">
    <property type="entry name" value="BolA"/>
</dbReference>
<dbReference type="OrthoDB" id="9812890at2"/>
<keyword evidence="4" id="KW-1185">Reference proteome</keyword>
<dbReference type="AlphaFoldDB" id="A0A3M0A473"/>
<protein>
    <submittedName>
        <fullName evidence="3">Acid stress-induced BolA-like protein IbaG/YrbA</fullName>
    </submittedName>
</protein>
<dbReference type="PANTHER" id="PTHR46229">
    <property type="entry name" value="BOLA TRANSCRIPTION REGULATOR"/>
    <property type="match status" value="1"/>
</dbReference>
<dbReference type="InterPro" id="IPR050961">
    <property type="entry name" value="BolA/IbaG_stress_morph_reg"/>
</dbReference>
<reference evidence="3 4" key="1">
    <citation type="submission" date="2018-10" db="EMBL/GenBank/DDBJ databases">
        <title>Genomic Encyclopedia of Type Strains, Phase IV (KMG-IV): sequencing the most valuable type-strain genomes for metagenomic binning, comparative biology and taxonomic classification.</title>
        <authorList>
            <person name="Goeker M."/>
        </authorList>
    </citation>
    <scope>NUCLEOTIDE SEQUENCE [LARGE SCALE GENOMIC DNA]</scope>
    <source>
        <strain evidence="3 4">DSM 25080</strain>
    </source>
</reference>
<comment type="similarity">
    <text evidence="1 2">Belongs to the BolA/IbaG family.</text>
</comment>
<organism evidence="3 4">
    <name type="scientific">Umboniibacter marinipuniceus</name>
    <dbReference type="NCBI Taxonomy" id="569599"/>
    <lineage>
        <taxon>Bacteria</taxon>
        <taxon>Pseudomonadati</taxon>
        <taxon>Pseudomonadota</taxon>
        <taxon>Gammaproteobacteria</taxon>
        <taxon>Cellvibrionales</taxon>
        <taxon>Cellvibrionaceae</taxon>
        <taxon>Umboniibacter</taxon>
    </lineage>
</organism>
<evidence type="ECO:0000313" key="4">
    <source>
        <dbReference type="Proteomes" id="UP000267187"/>
    </source>
</evidence>
<proteinExistence type="inferred from homology"/>
<dbReference type="InterPro" id="IPR036065">
    <property type="entry name" value="BolA-like_sf"/>
</dbReference>